<protein>
    <recommendedName>
        <fullName evidence="3">VWA domain-containing protein</fullName>
    </recommendedName>
</protein>
<gene>
    <name evidence="1" type="ORF">GGR27_002522</name>
</gene>
<reference evidence="1 2" key="1">
    <citation type="submission" date="2020-03" db="EMBL/GenBank/DDBJ databases">
        <title>Genomic Encyclopedia of Type Strains, Phase IV (KMG-IV): sequencing the most valuable type-strain genomes for metagenomic binning, comparative biology and taxonomic classification.</title>
        <authorList>
            <person name="Goeker M."/>
        </authorList>
    </citation>
    <scope>NUCLEOTIDE SEQUENCE [LARGE SCALE GENOMIC DNA]</scope>
    <source>
        <strain evidence="1 2">DSM 105096</strain>
    </source>
</reference>
<accession>A0ABX0XCK5</accession>
<sequence length="339" mass="38503">MYNKYLVLIVFFTLFVSCKQNDNAEILFAEQEVPRSIWHNNIVIATDLSNRLNGDLYPRSITDEDVTKAVASTFKKSLSQYNRIAMQRDRLSLKLINRRDILNFNDLAEYLTIDLGTFGTNQARRIEYLRGKSEKTLDQDLAQFQETVKQVYEGSKGNYYTSDIWGFLQQGLTKSDFKLTNPTNSPKAVDKSRNILIIITDGYLEHVSQHSGSCPKGNCRLLNSYQLKKFRRACNCKDDAYADLRSILDSSGLGITPVNNPDLANVEVLLLEVFDRSRSVSGSVKEIPSDYSILEAFWLDFFEASGAKRAKVVETANSSKDIEDAITDFVESYDPRSEL</sequence>
<dbReference type="RefSeq" id="WP_168037771.1">
    <property type="nucleotide sequence ID" value="NZ_JAATJH010000004.1"/>
</dbReference>
<evidence type="ECO:0008006" key="3">
    <source>
        <dbReference type="Google" id="ProtNLM"/>
    </source>
</evidence>
<evidence type="ECO:0000313" key="2">
    <source>
        <dbReference type="Proteomes" id="UP000770785"/>
    </source>
</evidence>
<dbReference type="Proteomes" id="UP000770785">
    <property type="component" value="Unassembled WGS sequence"/>
</dbReference>
<dbReference type="PROSITE" id="PS51257">
    <property type="entry name" value="PROKAR_LIPOPROTEIN"/>
    <property type="match status" value="1"/>
</dbReference>
<dbReference type="EMBL" id="JAATJH010000004">
    <property type="protein sequence ID" value="NJC27009.1"/>
    <property type="molecule type" value="Genomic_DNA"/>
</dbReference>
<comment type="caution">
    <text evidence="1">The sequence shown here is derived from an EMBL/GenBank/DDBJ whole genome shotgun (WGS) entry which is preliminary data.</text>
</comment>
<name>A0ABX0XCK5_9BACT</name>
<proteinExistence type="predicted"/>
<evidence type="ECO:0000313" key="1">
    <source>
        <dbReference type="EMBL" id="NJC27009.1"/>
    </source>
</evidence>
<organism evidence="1 2">
    <name type="scientific">Neolewinella antarctica</name>
    <dbReference type="NCBI Taxonomy" id="442734"/>
    <lineage>
        <taxon>Bacteria</taxon>
        <taxon>Pseudomonadati</taxon>
        <taxon>Bacteroidota</taxon>
        <taxon>Saprospiria</taxon>
        <taxon>Saprospirales</taxon>
        <taxon>Lewinellaceae</taxon>
        <taxon>Neolewinella</taxon>
    </lineage>
</organism>
<keyword evidence="2" id="KW-1185">Reference proteome</keyword>